<reference evidence="11 12" key="1">
    <citation type="journal article" date="2020" name="ISME J.">
        <title>Uncovering the hidden diversity of litter-decomposition mechanisms in mushroom-forming fungi.</title>
        <authorList>
            <person name="Floudas D."/>
            <person name="Bentzer J."/>
            <person name="Ahren D."/>
            <person name="Johansson T."/>
            <person name="Persson P."/>
            <person name="Tunlid A."/>
        </authorList>
    </citation>
    <scope>NUCLEOTIDE SEQUENCE [LARGE SCALE GENOMIC DNA]</scope>
    <source>
        <strain evidence="11 12">CBS 146.42</strain>
    </source>
</reference>
<dbReference type="InterPro" id="IPR050985">
    <property type="entry name" value="Alpha-glycosidase_related"/>
</dbReference>
<dbReference type="FunFam" id="3.20.20.80:FF:000053">
    <property type="entry name" value="Alpha-xylosidase YicI"/>
    <property type="match status" value="1"/>
</dbReference>
<dbReference type="Pfam" id="PF01055">
    <property type="entry name" value="Glyco_hydro_31_2nd"/>
    <property type="match status" value="1"/>
</dbReference>
<dbReference type="Proteomes" id="UP000559027">
    <property type="component" value="Unassembled WGS sequence"/>
</dbReference>
<dbReference type="InterPro" id="IPR048395">
    <property type="entry name" value="Glyco_hydro_31_C"/>
</dbReference>
<evidence type="ECO:0000256" key="1">
    <source>
        <dbReference type="ARBA" id="ARBA00007806"/>
    </source>
</evidence>
<dbReference type="AlphaFoldDB" id="A0A8H5FXV7"/>
<comment type="catalytic activity">
    <reaction evidence="4">
        <text>Hydrolysis of terminal, non-reducing alpha-D-xylose residues with release of alpha-D-xylose.</text>
        <dbReference type="EC" id="3.2.1.177"/>
    </reaction>
</comment>
<dbReference type="InterPro" id="IPR011013">
    <property type="entry name" value="Gal_mutarotase_sf_dom"/>
</dbReference>
<evidence type="ECO:0000259" key="9">
    <source>
        <dbReference type="Pfam" id="PF13802"/>
    </source>
</evidence>
<feature type="region of interest" description="Disordered" evidence="7">
    <location>
        <begin position="683"/>
        <end position="704"/>
    </location>
</feature>
<dbReference type="PANTHER" id="PTHR43053:SF4">
    <property type="entry name" value="MYOGENESIS-REGULATING GLYCOSIDASE"/>
    <property type="match status" value="1"/>
</dbReference>
<accession>A0A8H5FXV7</accession>
<protein>
    <recommendedName>
        <fullName evidence="5">alpha-D-xyloside xylohydrolase</fullName>
        <ecNumber evidence="5">3.2.1.177</ecNumber>
    </recommendedName>
</protein>
<dbReference type="Gene3D" id="2.60.40.1760">
    <property type="entry name" value="glycosyl hydrolase (family 31)"/>
    <property type="match status" value="1"/>
</dbReference>
<dbReference type="PANTHER" id="PTHR43053">
    <property type="entry name" value="GLYCOSIDASE FAMILY 31"/>
    <property type="match status" value="1"/>
</dbReference>
<evidence type="ECO:0000256" key="6">
    <source>
        <dbReference type="RuleBase" id="RU361185"/>
    </source>
</evidence>
<proteinExistence type="inferred from homology"/>
<keyword evidence="12" id="KW-1185">Reference proteome</keyword>
<dbReference type="GO" id="GO:0005975">
    <property type="term" value="P:carbohydrate metabolic process"/>
    <property type="evidence" value="ECO:0007669"/>
    <property type="project" value="InterPro"/>
</dbReference>
<feature type="domain" description="Glycoside hydrolase family 31 N-terminal" evidence="9">
    <location>
        <begin position="59"/>
        <end position="259"/>
    </location>
</feature>
<dbReference type="Pfam" id="PF21365">
    <property type="entry name" value="Glyco_hydro_31_3rd"/>
    <property type="match status" value="1"/>
</dbReference>
<dbReference type="EMBL" id="JAACJO010000010">
    <property type="protein sequence ID" value="KAF5353216.1"/>
    <property type="molecule type" value="Genomic_DNA"/>
</dbReference>
<dbReference type="Gene3D" id="2.60.40.1180">
    <property type="entry name" value="Golgi alpha-mannosidase II"/>
    <property type="match status" value="1"/>
</dbReference>
<comment type="caution">
    <text evidence="11">The sequence shown here is derived from an EMBL/GenBank/DDBJ whole genome shotgun (WGS) entry which is preliminary data.</text>
</comment>
<dbReference type="SUPFAM" id="SSF74650">
    <property type="entry name" value="Galactose mutarotase-like"/>
    <property type="match status" value="1"/>
</dbReference>
<evidence type="ECO:0000256" key="2">
    <source>
        <dbReference type="ARBA" id="ARBA00022801"/>
    </source>
</evidence>
<feature type="domain" description="Glycosyl hydrolase family 31 C-terminal" evidence="10">
    <location>
        <begin position="629"/>
        <end position="666"/>
    </location>
</feature>
<name>A0A8H5FXV7_9AGAR</name>
<evidence type="ECO:0000259" key="10">
    <source>
        <dbReference type="Pfam" id="PF21365"/>
    </source>
</evidence>
<evidence type="ECO:0000256" key="3">
    <source>
        <dbReference type="ARBA" id="ARBA00023295"/>
    </source>
</evidence>
<evidence type="ECO:0000313" key="11">
    <source>
        <dbReference type="EMBL" id="KAF5353216.1"/>
    </source>
</evidence>
<dbReference type="InterPro" id="IPR013780">
    <property type="entry name" value="Glyco_hydro_b"/>
</dbReference>
<dbReference type="NCBIfam" id="NF007940">
    <property type="entry name" value="PRK10658.1"/>
    <property type="match status" value="1"/>
</dbReference>
<dbReference type="InterPro" id="IPR025887">
    <property type="entry name" value="Glyco_hydro_31_N_dom"/>
</dbReference>
<dbReference type="Gene3D" id="3.20.20.80">
    <property type="entry name" value="Glycosidases"/>
    <property type="match status" value="1"/>
</dbReference>
<dbReference type="Pfam" id="PF13802">
    <property type="entry name" value="Gal_mutarotas_2"/>
    <property type="match status" value="1"/>
</dbReference>
<dbReference type="CDD" id="cd06593">
    <property type="entry name" value="GH31_xylosidase_YicI"/>
    <property type="match status" value="1"/>
</dbReference>
<organism evidence="11 12">
    <name type="scientific">Leucocoprinus leucothites</name>
    <dbReference type="NCBI Taxonomy" id="201217"/>
    <lineage>
        <taxon>Eukaryota</taxon>
        <taxon>Fungi</taxon>
        <taxon>Dikarya</taxon>
        <taxon>Basidiomycota</taxon>
        <taxon>Agaricomycotina</taxon>
        <taxon>Agaricomycetes</taxon>
        <taxon>Agaricomycetidae</taxon>
        <taxon>Agaricales</taxon>
        <taxon>Agaricineae</taxon>
        <taxon>Agaricaceae</taxon>
        <taxon>Leucocoprinus</taxon>
    </lineage>
</organism>
<gene>
    <name evidence="11" type="ORF">D9756_008052</name>
</gene>
<evidence type="ECO:0000256" key="7">
    <source>
        <dbReference type="SAM" id="MobiDB-lite"/>
    </source>
</evidence>
<feature type="domain" description="Glycoside hydrolase family 31 TIM barrel" evidence="8">
    <location>
        <begin position="303"/>
        <end position="620"/>
    </location>
</feature>
<dbReference type="CDD" id="cd14752">
    <property type="entry name" value="GH31_N"/>
    <property type="match status" value="1"/>
</dbReference>
<dbReference type="EC" id="3.2.1.177" evidence="5"/>
<comment type="similarity">
    <text evidence="1 6">Belongs to the glycosyl hydrolase 31 family.</text>
</comment>
<evidence type="ECO:0000256" key="5">
    <source>
        <dbReference type="ARBA" id="ARBA00066962"/>
    </source>
</evidence>
<evidence type="ECO:0000256" key="4">
    <source>
        <dbReference type="ARBA" id="ARBA00052064"/>
    </source>
</evidence>
<dbReference type="InterPro" id="IPR000322">
    <property type="entry name" value="Glyco_hydro_31_TIM"/>
</dbReference>
<dbReference type="InterPro" id="IPR017853">
    <property type="entry name" value="GH"/>
</dbReference>
<dbReference type="OrthoDB" id="1334205at2759"/>
<evidence type="ECO:0000313" key="12">
    <source>
        <dbReference type="Proteomes" id="UP000559027"/>
    </source>
</evidence>
<evidence type="ECO:0000259" key="8">
    <source>
        <dbReference type="Pfam" id="PF01055"/>
    </source>
</evidence>
<keyword evidence="2 6" id="KW-0378">Hydrolase</keyword>
<dbReference type="GO" id="GO:0030246">
    <property type="term" value="F:carbohydrate binding"/>
    <property type="evidence" value="ECO:0007669"/>
    <property type="project" value="InterPro"/>
</dbReference>
<dbReference type="SUPFAM" id="SSF51445">
    <property type="entry name" value="(Trans)glycosidases"/>
    <property type="match status" value="1"/>
</dbReference>
<keyword evidence="3 6" id="KW-0326">Glycosidase</keyword>
<sequence length="883" mass="98362">MVKFSNGMWWNRDGVHIDWAVEVVKPQVEKDSIRCVATSKHVNHRGDTLNTPTITIRTSSPAPHIALITASHWKSQTSTQQGPDYELFPDVDLNRIQATHADDIKTSLTDNQLSLRTSTISVQIDTRPSAFNIDVISHANRENPTSTTQSTSPDLLLTKLGWRSIGYVKENTTALNPSAALTNPDQGERWMTMQFQLSVGEKIYGLGERFGPFVKNGQAVEMWNEDAGTSSEKTYKNVPFLLSSRGYGIFVPDSGRVSFEVQSERTTRINIAVPSEKLSTYLIHGPTPKAILENYTLLTGRAALPPPWTFGLWLSTSFTTQYNEQTVNEFLEGMAKRDIGVGVFHFDCFWQKGFEWCDYEFDKEYFPDAVGQLRRLKEKGYKICVWLNPYIAQESSIFDEGAKNGYFIKKPDGSIWQIDYWQAGMGIIDFTNPDACTWYQSKLNKLIDMGVECFKTDFGERIPTGSTVYHNTNYSVEKMHNFYAYLYNKVTFEVLEKRLGKNKAVVFARSATAGCQRFPVHWGGDPMSTYEAMAETLRGGLSLGTSGFGYWAHDIGGFEGKPDPGLYKRWFAFGSLSSHSRLHGSGSYRVPWIIDPSGSSDTILRQFVSLKLSLMPYLYATAISTHQTGTPMMRPLFFEFPEDRNSWTIDEAYMLGENLYVAPVFSGSDADLVGSGGYSAAGSSFAPEDPTATKGDEKGSAGNEKASVQVYIPPGDWFSILTGEFFTGPSWSVQHHGYDSIPLLLRPGRAIALSAGAPTDSYFDERGVWKLRDLNETSGDERAWRGDGEWSARGAEYDFADKVTILVNASQPVDDVKVVIPDSRDEKLGQSAAEVRVYGNVEKGKIYAEVVIGEMKGEWRLVVVGKGLDSARSVVGQGKKLEA</sequence>
<dbReference type="GO" id="GO:0061634">
    <property type="term" value="F:alpha-D-xyloside xylohydrolase"/>
    <property type="evidence" value="ECO:0007669"/>
    <property type="project" value="UniProtKB-EC"/>
</dbReference>